<evidence type="ECO:0000313" key="2">
    <source>
        <dbReference type="Proteomes" id="UP001055439"/>
    </source>
</evidence>
<evidence type="ECO:0000313" key="1">
    <source>
        <dbReference type="EMBL" id="URD74699.1"/>
    </source>
</evidence>
<proteinExistence type="predicted"/>
<dbReference type="AlphaFoldDB" id="A0A9E7JB98"/>
<accession>A0A9E7JB98</accession>
<gene>
    <name evidence="1" type="ORF">MUK42_35999</name>
</gene>
<keyword evidence="2" id="KW-1185">Reference proteome</keyword>
<reference evidence="1" key="1">
    <citation type="submission" date="2022-05" db="EMBL/GenBank/DDBJ databases">
        <title>The Musa troglodytarum L. genome provides insights into the mechanism of non-climacteric behaviour and enrichment of carotenoids.</title>
        <authorList>
            <person name="Wang J."/>
        </authorList>
    </citation>
    <scope>NUCLEOTIDE SEQUENCE</scope>
    <source>
        <tissue evidence="1">Leaf</tissue>
    </source>
</reference>
<dbReference type="Proteomes" id="UP001055439">
    <property type="component" value="Chromosome 1"/>
</dbReference>
<protein>
    <submittedName>
        <fullName evidence="1">Uncharacterized protein</fullName>
    </submittedName>
</protein>
<organism evidence="1 2">
    <name type="scientific">Musa troglodytarum</name>
    <name type="common">fe'i banana</name>
    <dbReference type="NCBI Taxonomy" id="320322"/>
    <lineage>
        <taxon>Eukaryota</taxon>
        <taxon>Viridiplantae</taxon>
        <taxon>Streptophyta</taxon>
        <taxon>Embryophyta</taxon>
        <taxon>Tracheophyta</taxon>
        <taxon>Spermatophyta</taxon>
        <taxon>Magnoliopsida</taxon>
        <taxon>Liliopsida</taxon>
        <taxon>Zingiberales</taxon>
        <taxon>Musaceae</taxon>
        <taxon>Musa</taxon>
    </lineage>
</organism>
<sequence>MKHKSTRNKVLIRRTEYTAISSQIAASSMVTSMKRQVVEESNKLDCQVNGPCSGEFHEGTKALGSVWDGITDRKSRSTGSFRGLKDICIFFSNIPLESLQVSSSSISHKSGFLMLYKFSLLRHQSEHPASHSLKE</sequence>
<name>A0A9E7JB98_9LILI</name>
<dbReference type="EMBL" id="CP097502">
    <property type="protein sequence ID" value="URD74699.1"/>
    <property type="molecule type" value="Genomic_DNA"/>
</dbReference>